<sequence length="1284" mass="141837">MKRSAVFQTGVKVCPQETINEVIASHQAYYKLRVCQEAVWEAFRIFFDRIPGTTEYTAWVHRCRHESLCLSDLAGNFSNSEEHMNMVYRRMNLRDKKPSTRAVASTTRSPAVVTEISGSEEARTSVPEPPVTSVARVPETPTGTLESETAAEKDSELPNVVPENLVEEIVEFSIDLLDPGYRDLLDDPDSPQYVDLSQHLQDQMLHVFDKLPGFKEIYVLGIRPGGVTVHYSLVFETILPDVSENATGTPVITVASLREMVANSLSEEASLPVDLQSLNFAPVKVIPLFAKPVGKAVEEVVQDFSDPAVQDNIEITVEKPRLDVPLGAVEKDKALVTLLDPTGDVPDEEKEEKGPPERGEVPFINADTSAKSLEIGENESEATTEPEEVPFIKHMIETIHPIDQGTGELVRHYFPTPPPEESAVEPNTPEEYPEPAFGNVLPTNGHLVLPPEDSHITLSSENESAETASPNEVPPNWTSGGVVGVEARPTPTTQILLTTATEASDNVLPVTTLSAITDQPATKAYKINEVQEDLEAVVINEETFEEPEHEKTVVEEPELEKEAVMGSETQVVEALEPKEKEVVETTPKEEVFEEPQSDKEIVEVSEPKEDLAGFSEAKKEVGEVSEKDVIEVLKPGKELVGQPETDEGLAHEGEVVEPPEKVKPNEEVVVEEHKPNEEVIEELTPEEGNVGKDNSEERLESEKEVVKESEAKEEVVGVSESKGETFEDLKPENEVVNEPDPEEDVVEVSEQEKKVIVELEPGQEVVPVSETEDKEVNVSEPEEDVVEASEPGEGIVVEPEPINEVVKVSKEEKEFVVKPEPGDKDFDISEPEEKEVVTVSGLEKEIFMKPQPAEVVELLDPEEESIEKTESEKVVVVEPKPGENIVVEAKEKEIMDKEPEEDVSVLSTGEIKIIQPVDSVEGTLNGEEMEPFEEENTVEGTDTSEGTEYATSPDRSEKGIAETAQVIPDSTPTPPGPYDTVPTLNVKGSPSELEPMEEDVGEPEVTVIDEDTSVEEVMKVSEPKDMSVQDLADELNETDLVGTEPVDLPEASGFPLATVEHPFETTPLPVLRYLTTPSMTTASKGRELVVFFSLRVTNMRFSDDLFNESSSEYRSLKNTFVELLLPYLQSNLTGFKKLEILNFRNGSIVVNSKVKFTKSVPYNVTQAVHCVLEDFCNAAAMRLNIEIDSESLDIEPADQADPCKFLACSNFSRCLVNRWSREAECQCDPGYMTLDGLPCRSICVLQPSYCQNGGRCEVVPGQGATCRCPVGKLWHEELSQWQCR</sequence>
<gene>
    <name evidence="1" type="ORF">DPEC_G00083270</name>
</gene>
<evidence type="ECO:0000313" key="2">
    <source>
        <dbReference type="Proteomes" id="UP001157502"/>
    </source>
</evidence>
<organism evidence="1 2">
    <name type="scientific">Dallia pectoralis</name>
    <name type="common">Alaska blackfish</name>
    <dbReference type="NCBI Taxonomy" id="75939"/>
    <lineage>
        <taxon>Eukaryota</taxon>
        <taxon>Metazoa</taxon>
        <taxon>Chordata</taxon>
        <taxon>Craniata</taxon>
        <taxon>Vertebrata</taxon>
        <taxon>Euteleostomi</taxon>
        <taxon>Actinopterygii</taxon>
        <taxon>Neopterygii</taxon>
        <taxon>Teleostei</taxon>
        <taxon>Protacanthopterygii</taxon>
        <taxon>Esociformes</taxon>
        <taxon>Umbridae</taxon>
        <taxon>Dallia</taxon>
    </lineage>
</organism>
<keyword evidence="2" id="KW-1185">Reference proteome</keyword>
<evidence type="ECO:0000313" key="1">
    <source>
        <dbReference type="EMBL" id="KAJ8008904.1"/>
    </source>
</evidence>
<comment type="caution">
    <text evidence="1">The sequence shown here is derived from an EMBL/GenBank/DDBJ whole genome shotgun (WGS) entry which is preliminary data.</text>
</comment>
<proteinExistence type="predicted"/>
<reference evidence="1" key="1">
    <citation type="submission" date="2021-05" db="EMBL/GenBank/DDBJ databases">
        <authorList>
            <person name="Pan Q."/>
            <person name="Jouanno E."/>
            <person name="Zahm M."/>
            <person name="Klopp C."/>
            <person name="Cabau C."/>
            <person name="Louis A."/>
            <person name="Berthelot C."/>
            <person name="Parey E."/>
            <person name="Roest Crollius H."/>
            <person name="Montfort J."/>
            <person name="Robinson-Rechavi M."/>
            <person name="Bouchez O."/>
            <person name="Lampietro C."/>
            <person name="Lopez Roques C."/>
            <person name="Donnadieu C."/>
            <person name="Postlethwait J."/>
            <person name="Bobe J."/>
            <person name="Dillon D."/>
            <person name="Chandos A."/>
            <person name="von Hippel F."/>
            <person name="Guiguen Y."/>
        </authorList>
    </citation>
    <scope>NUCLEOTIDE SEQUENCE</scope>
    <source>
        <strain evidence="1">YG-Jan2019</strain>
    </source>
</reference>
<dbReference type="Proteomes" id="UP001157502">
    <property type="component" value="Chromosome 7"/>
</dbReference>
<dbReference type="EMBL" id="CM055734">
    <property type="protein sequence ID" value="KAJ8008904.1"/>
    <property type="molecule type" value="Genomic_DNA"/>
</dbReference>
<name>A0ACC2GYY4_DALPE</name>
<accession>A0ACC2GYY4</accession>
<protein>
    <submittedName>
        <fullName evidence="1">Uncharacterized protein</fullName>
    </submittedName>
</protein>